<dbReference type="SUPFAM" id="SSF53098">
    <property type="entry name" value="Ribonuclease H-like"/>
    <property type="match status" value="1"/>
</dbReference>
<dbReference type="Proteomes" id="UP001188597">
    <property type="component" value="Unassembled WGS sequence"/>
</dbReference>
<name>A0AA89B019_9ASTE</name>
<dbReference type="PANTHER" id="PTHR48475:SF2">
    <property type="entry name" value="RIBONUCLEASE H"/>
    <property type="match status" value="1"/>
</dbReference>
<evidence type="ECO:0000259" key="1">
    <source>
        <dbReference type="Pfam" id="PF13456"/>
    </source>
</evidence>
<comment type="caution">
    <text evidence="2">The sequence shown here is derived from an EMBL/GenBank/DDBJ whole genome shotgun (WGS) entry which is preliminary data.</text>
</comment>
<dbReference type="GO" id="GO:0003676">
    <property type="term" value="F:nucleic acid binding"/>
    <property type="evidence" value="ECO:0007669"/>
    <property type="project" value="InterPro"/>
</dbReference>
<feature type="domain" description="RNase H type-1" evidence="1">
    <location>
        <begin position="60"/>
        <end position="110"/>
    </location>
</feature>
<dbReference type="InterPro" id="IPR036397">
    <property type="entry name" value="RNaseH_sf"/>
</dbReference>
<dbReference type="InterPro" id="IPR002156">
    <property type="entry name" value="RNaseH_domain"/>
</dbReference>
<dbReference type="Pfam" id="PF13456">
    <property type="entry name" value="RVT_3"/>
    <property type="match status" value="1"/>
</dbReference>
<dbReference type="InterPro" id="IPR012337">
    <property type="entry name" value="RNaseH-like_sf"/>
</dbReference>
<dbReference type="AlphaFoldDB" id="A0AA89B019"/>
<protein>
    <recommendedName>
        <fullName evidence="1">RNase H type-1 domain-containing protein</fullName>
    </recommendedName>
</protein>
<dbReference type="PANTHER" id="PTHR48475">
    <property type="entry name" value="RIBONUCLEASE H"/>
    <property type="match status" value="1"/>
</dbReference>
<sequence>MKGHCYLLALTLYERVKSFHHVKTSFVGSNDNLRASKTSSNGESFKYIGKRFASIVAKNSKSISKQASNNEAEYEALLAGIRLAHSLRVDSLSVHSDSQLVINHILGEYEARDERMVQKLEVSDPKAVIGKLWPNWEGPYRISKVLGVQEPKQRRRRQGKFFQKLDYAFFGHLIPLLIHERKKERRKIDSWMADAMELHRYVDDLVHKTSAIVSSIQPYAQHRKEAELLIQPPQYAGTAKTN</sequence>
<dbReference type="GO" id="GO:0004523">
    <property type="term" value="F:RNA-DNA hybrid ribonuclease activity"/>
    <property type="evidence" value="ECO:0007669"/>
    <property type="project" value="InterPro"/>
</dbReference>
<dbReference type="EMBL" id="JAVXUP010000642">
    <property type="protein sequence ID" value="KAK3023669.1"/>
    <property type="molecule type" value="Genomic_DNA"/>
</dbReference>
<keyword evidence="3" id="KW-1185">Reference proteome</keyword>
<organism evidence="2 3">
    <name type="scientific">Escallonia herrerae</name>
    <dbReference type="NCBI Taxonomy" id="1293975"/>
    <lineage>
        <taxon>Eukaryota</taxon>
        <taxon>Viridiplantae</taxon>
        <taxon>Streptophyta</taxon>
        <taxon>Embryophyta</taxon>
        <taxon>Tracheophyta</taxon>
        <taxon>Spermatophyta</taxon>
        <taxon>Magnoliopsida</taxon>
        <taxon>eudicotyledons</taxon>
        <taxon>Gunneridae</taxon>
        <taxon>Pentapetalae</taxon>
        <taxon>asterids</taxon>
        <taxon>campanulids</taxon>
        <taxon>Escalloniales</taxon>
        <taxon>Escalloniaceae</taxon>
        <taxon>Escallonia</taxon>
    </lineage>
</organism>
<gene>
    <name evidence="2" type="ORF">RJ639_043550</name>
</gene>
<proteinExistence type="predicted"/>
<reference evidence="2" key="1">
    <citation type="submission" date="2022-12" db="EMBL/GenBank/DDBJ databases">
        <title>Draft genome assemblies for two species of Escallonia (Escalloniales).</title>
        <authorList>
            <person name="Chanderbali A."/>
            <person name="Dervinis C."/>
            <person name="Anghel I."/>
            <person name="Soltis D."/>
            <person name="Soltis P."/>
            <person name="Zapata F."/>
        </authorList>
    </citation>
    <scope>NUCLEOTIDE SEQUENCE</scope>
    <source>
        <strain evidence="2">UCBG64.0493</strain>
        <tissue evidence="2">Leaf</tissue>
    </source>
</reference>
<dbReference type="Gene3D" id="3.30.420.10">
    <property type="entry name" value="Ribonuclease H-like superfamily/Ribonuclease H"/>
    <property type="match status" value="1"/>
</dbReference>
<accession>A0AA89B019</accession>
<evidence type="ECO:0000313" key="3">
    <source>
        <dbReference type="Proteomes" id="UP001188597"/>
    </source>
</evidence>
<evidence type="ECO:0000313" key="2">
    <source>
        <dbReference type="EMBL" id="KAK3023669.1"/>
    </source>
</evidence>